<proteinExistence type="inferred from homology"/>
<dbReference type="Pfam" id="PF00104">
    <property type="entry name" value="Hormone_recep"/>
    <property type="match status" value="1"/>
</dbReference>
<sequence length="712" mass="80567">MRELENIPCKVCGDKSSGVHYGVITCEGCKGFFRRSYSTNVQYVCSRNKACIIDRLNRNRCQYCRLQKCLSLGMSKDAVKFGRMSKKQKAKVASELKAKNSGDINSEYSASNISGTNIITNFSSSSSSSSTSSSPSVHSQVYHQSQPIVYSHHPSHSYIVQQQPLHASQSMPQMVQYNQPTTPVSSATASSSSDYAYNSQQNIYPQVYQNYNSINSNQYNYDLANMVKQIYDAHSRTFLQYFDFNEMNHISNSANSSNELQRILSLQKTQLYVEMADKLTACVQQIIDFSKMVPGFMQLLQDDQISLLKSGSYGIVLLYAAQCYVPEKNSFIYNSQLISVDMIVNGLKNSKYFDDDEMYFVQENLDFIRQLKQFNLTNTEMAIISAIILFNADNVQLNDQKSVYHQSQRFVELLRMDIENSSNRFSQPSSDGSPNKISSLEKQQFIQQLLNLIQVNLRHLNTSHFELIKNFKIKNPMLEFPPLHRELFNVDYYVYCHQQQQQQQQQQQLQIHQHQHQQQQQQHQHQQQQQPPSLPQQQQQQQQQQQLQLPTQQMPVHHQMNRFSVPNAASPSSSCSSSSSNPPSSPSMATLNNVNRQNSAYYYVNKNSGYYTPNANPSPASTSSTSSSSSSSSANAFIAQNTLDFVHGLDDLMVPNGSLVETQQDIKSSIQQSPVGSASSISPSAYVNSQNNFSIKAEQMYQNSMGPLVGIE</sequence>
<dbReference type="GO" id="GO:0004879">
    <property type="term" value="F:nuclear receptor activity"/>
    <property type="evidence" value="ECO:0007669"/>
    <property type="project" value="TreeGrafter"/>
</dbReference>
<evidence type="ECO:0000256" key="3">
    <source>
        <dbReference type="ARBA" id="ARBA00022771"/>
    </source>
</evidence>
<feature type="compositionally biased region" description="Low complexity" evidence="11">
    <location>
        <begin position="564"/>
        <end position="582"/>
    </location>
</feature>
<evidence type="ECO:0000256" key="10">
    <source>
        <dbReference type="RuleBase" id="RU004334"/>
    </source>
</evidence>
<keyword evidence="8 10" id="KW-0675">Receptor</keyword>
<evidence type="ECO:0000259" key="13">
    <source>
        <dbReference type="PROSITE" id="PS51843"/>
    </source>
</evidence>
<keyword evidence="5 10" id="KW-0805">Transcription regulation</keyword>
<dbReference type="PANTHER" id="PTHR45805">
    <property type="entry name" value="NUCLEAR HORMONE RECEPTOR HR3-RELATED"/>
    <property type="match status" value="1"/>
</dbReference>
<evidence type="ECO:0000256" key="2">
    <source>
        <dbReference type="ARBA" id="ARBA00022723"/>
    </source>
</evidence>
<dbReference type="PANTHER" id="PTHR45805:SF2">
    <property type="entry name" value="NUCLEAR HORMONE RECEPTOR HR3-RELATED"/>
    <property type="match status" value="1"/>
</dbReference>
<dbReference type="InterPro" id="IPR035500">
    <property type="entry name" value="NHR-like_dom_sf"/>
</dbReference>
<dbReference type="Gene3D" id="1.10.565.10">
    <property type="entry name" value="Retinoid X Receptor"/>
    <property type="match status" value="1"/>
</dbReference>
<dbReference type="CDD" id="cd06968">
    <property type="entry name" value="NR_DBD_ROR"/>
    <property type="match status" value="1"/>
</dbReference>
<comment type="similarity">
    <text evidence="10">Belongs to the nuclear hormone receptor family.</text>
</comment>
<reference evidence="14" key="1">
    <citation type="journal article" date="2017" name="Gen. Comp. Endocrinol.">
        <title>Genome-wide identification of nuclear receptor (NR) genes and the evolutionary significance of the NR1O subfamily in the monogonont rotifer Brachionus spp.</title>
        <authorList>
            <person name="Kim D.H."/>
            <person name="Kim H.S."/>
            <person name="Hwang D.S."/>
            <person name="Kim H.J."/>
            <person name="Hagiwara A."/>
            <person name="Lee J.S."/>
            <person name="Jeong C.B."/>
        </authorList>
    </citation>
    <scope>NUCLEOTIDE SEQUENCE</scope>
</reference>
<evidence type="ECO:0000256" key="7">
    <source>
        <dbReference type="ARBA" id="ARBA00023163"/>
    </source>
</evidence>
<dbReference type="AlphaFoldDB" id="A0A221CB79"/>
<evidence type="ECO:0000256" key="6">
    <source>
        <dbReference type="ARBA" id="ARBA00023125"/>
    </source>
</evidence>
<feature type="compositionally biased region" description="Low complexity" evidence="11">
    <location>
        <begin position="507"/>
        <end position="553"/>
    </location>
</feature>
<feature type="domain" description="Nuclear receptor" evidence="12">
    <location>
        <begin position="6"/>
        <end position="81"/>
    </location>
</feature>
<evidence type="ECO:0000313" key="14">
    <source>
        <dbReference type="EMBL" id="ASL70605.1"/>
    </source>
</evidence>
<accession>A0A221CB79</accession>
<keyword evidence="4 10" id="KW-0862">Zinc</keyword>
<dbReference type="EMBL" id="MF360921">
    <property type="protein sequence ID" value="ASL70605.1"/>
    <property type="molecule type" value="Genomic_DNA"/>
</dbReference>
<dbReference type="InterPro" id="IPR001723">
    <property type="entry name" value="Nuclear_hrmn_rcpt"/>
</dbReference>
<dbReference type="PROSITE" id="PS00031">
    <property type="entry name" value="NUCLEAR_REC_DBD_1"/>
    <property type="match status" value="1"/>
</dbReference>
<keyword evidence="6 10" id="KW-0238">DNA-binding</keyword>
<dbReference type="SUPFAM" id="SSF48508">
    <property type="entry name" value="Nuclear receptor ligand-binding domain"/>
    <property type="match status" value="1"/>
</dbReference>
<organism evidence="14">
    <name type="scientific">Brachionus koreanus</name>
    <dbReference type="NCBI Taxonomy" id="1199090"/>
    <lineage>
        <taxon>Eukaryota</taxon>
        <taxon>Metazoa</taxon>
        <taxon>Spiralia</taxon>
        <taxon>Gnathifera</taxon>
        <taxon>Rotifera</taxon>
        <taxon>Eurotatoria</taxon>
        <taxon>Monogononta</taxon>
        <taxon>Pseudotrocha</taxon>
        <taxon>Ploima</taxon>
        <taxon>Brachionidae</taxon>
        <taxon>Brachionus</taxon>
    </lineage>
</organism>
<keyword evidence="9 10" id="KW-0539">Nucleus</keyword>
<keyword evidence="7 10" id="KW-0804">Transcription</keyword>
<keyword evidence="2 10" id="KW-0479">Metal-binding</keyword>
<dbReference type="InterPro" id="IPR013088">
    <property type="entry name" value="Znf_NHR/GATA"/>
</dbReference>
<evidence type="ECO:0000256" key="8">
    <source>
        <dbReference type="ARBA" id="ARBA00023170"/>
    </source>
</evidence>
<dbReference type="FunFam" id="3.30.50.10:FF:000003">
    <property type="entry name" value="Nuclear orphan receptor ROR-beta"/>
    <property type="match status" value="1"/>
</dbReference>
<evidence type="ECO:0000256" key="1">
    <source>
        <dbReference type="ARBA" id="ARBA00004123"/>
    </source>
</evidence>
<evidence type="ECO:0000256" key="4">
    <source>
        <dbReference type="ARBA" id="ARBA00022833"/>
    </source>
</evidence>
<reference evidence="14" key="2">
    <citation type="submission" date="2017-06" db="EMBL/GenBank/DDBJ databases">
        <authorList>
            <person name="Kim H.J."/>
            <person name="Triplett B.A."/>
        </authorList>
    </citation>
    <scope>NUCLEOTIDE SEQUENCE</scope>
</reference>
<dbReference type="Pfam" id="PF00105">
    <property type="entry name" value="zf-C4"/>
    <property type="match status" value="1"/>
</dbReference>
<dbReference type="PRINTS" id="PR00398">
    <property type="entry name" value="STRDHORMONER"/>
</dbReference>
<evidence type="ECO:0000256" key="5">
    <source>
        <dbReference type="ARBA" id="ARBA00023015"/>
    </source>
</evidence>
<keyword evidence="3 10" id="KW-0863">Zinc-finger</keyword>
<dbReference type="GO" id="GO:0000978">
    <property type="term" value="F:RNA polymerase II cis-regulatory region sequence-specific DNA binding"/>
    <property type="evidence" value="ECO:0007669"/>
    <property type="project" value="TreeGrafter"/>
</dbReference>
<feature type="domain" description="NR LBD" evidence="13">
    <location>
        <begin position="222"/>
        <end position="490"/>
    </location>
</feature>
<evidence type="ECO:0000259" key="12">
    <source>
        <dbReference type="PROSITE" id="PS51030"/>
    </source>
</evidence>
<dbReference type="SUPFAM" id="SSF57716">
    <property type="entry name" value="Glucocorticoid receptor-like (DNA-binding domain)"/>
    <property type="match status" value="1"/>
</dbReference>
<dbReference type="Gene3D" id="3.30.50.10">
    <property type="entry name" value="Erythroid Transcription Factor GATA-1, subunit A"/>
    <property type="match status" value="1"/>
</dbReference>
<dbReference type="GO" id="GO:0005634">
    <property type="term" value="C:nucleus"/>
    <property type="evidence" value="ECO:0007669"/>
    <property type="project" value="UniProtKB-SubCell"/>
</dbReference>
<evidence type="ECO:0000256" key="9">
    <source>
        <dbReference type="ARBA" id="ARBA00023242"/>
    </source>
</evidence>
<dbReference type="GO" id="GO:0008270">
    <property type="term" value="F:zinc ion binding"/>
    <property type="evidence" value="ECO:0007669"/>
    <property type="project" value="UniProtKB-KW"/>
</dbReference>
<dbReference type="InterPro" id="IPR001628">
    <property type="entry name" value="Znf_hrmn_rcpt"/>
</dbReference>
<dbReference type="PRINTS" id="PR00047">
    <property type="entry name" value="STROIDFINGER"/>
</dbReference>
<feature type="region of interest" description="Disordered" evidence="11">
    <location>
        <begin position="507"/>
        <end position="591"/>
    </location>
</feature>
<dbReference type="InterPro" id="IPR000536">
    <property type="entry name" value="Nucl_hrmn_rcpt_lig-bd"/>
</dbReference>
<dbReference type="InterPro" id="IPR044101">
    <property type="entry name" value="NR_DBD_ROR"/>
</dbReference>
<dbReference type="SMART" id="SM00430">
    <property type="entry name" value="HOLI"/>
    <property type="match status" value="1"/>
</dbReference>
<dbReference type="SMART" id="SM00399">
    <property type="entry name" value="ZnF_C4"/>
    <property type="match status" value="1"/>
</dbReference>
<protein>
    <submittedName>
        <fullName evidence="14">Nuclear receptor</fullName>
    </submittedName>
</protein>
<dbReference type="PROSITE" id="PS51030">
    <property type="entry name" value="NUCLEAR_REC_DBD_2"/>
    <property type="match status" value="1"/>
</dbReference>
<dbReference type="PROSITE" id="PS51843">
    <property type="entry name" value="NR_LBD"/>
    <property type="match status" value="1"/>
</dbReference>
<name>A0A221CB79_9BILA</name>
<evidence type="ECO:0000256" key="11">
    <source>
        <dbReference type="SAM" id="MobiDB-lite"/>
    </source>
</evidence>
<comment type="subcellular location">
    <subcellularLocation>
        <location evidence="1 10">Nucleus</location>
    </subcellularLocation>
</comment>